<dbReference type="PANTHER" id="PTHR24148:SF64">
    <property type="entry name" value="HETEROKARYON INCOMPATIBILITY DOMAIN-CONTAINING PROTEIN"/>
    <property type="match status" value="1"/>
</dbReference>
<dbReference type="EMBL" id="VYYT01000102">
    <property type="protein sequence ID" value="KAK2769945.1"/>
    <property type="molecule type" value="Genomic_DNA"/>
</dbReference>
<reference evidence="2" key="1">
    <citation type="submission" date="2023-02" db="EMBL/GenBank/DDBJ databases">
        <title>Colletotrichum kahawae CIFC_Que2 genome sequencing and assembly.</title>
        <authorList>
            <person name="Baroncelli R."/>
        </authorList>
    </citation>
    <scope>NUCLEOTIDE SEQUENCE</scope>
    <source>
        <strain evidence="2">CIFC_Que2</strain>
    </source>
</reference>
<dbReference type="InterPro" id="IPR052895">
    <property type="entry name" value="HetReg/Transcr_Mod"/>
</dbReference>
<protein>
    <submittedName>
        <fullName evidence="2">Ankyrin and het domain protein</fullName>
    </submittedName>
</protein>
<name>A0AAD9YIU9_COLKA</name>
<evidence type="ECO:0000313" key="2">
    <source>
        <dbReference type="EMBL" id="KAK2769945.1"/>
    </source>
</evidence>
<feature type="domain" description="Heterokaryon incompatibility" evidence="1">
    <location>
        <begin position="55"/>
        <end position="208"/>
    </location>
</feature>
<comment type="caution">
    <text evidence="2">The sequence shown here is derived from an EMBL/GenBank/DDBJ whole genome shotgun (WGS) entry which is preliminary data.</text>
</comment>
<sequence>MATNPGTVLAKAYKHKPLSTKTCTRIIEVFPATHSTDNLRCRLVEVELEEAKGSYEAVSYVWGQTDLCCRILVIDNENAENAEIEYSLPITQNLSEVLRRFRHTDNPLGAVNDRVHSDYTSAGPRLLWADGVCINQDSVDEKSHHIAMMTDIYTKAKGVLIWLGHDRKGEEALGSLPLNEFKHDGEYPPYIQNALHLPWFSRRWVIQEAVLNLNTEVYCGEVSRHLIHVGQSTLTLIYSQHAKPPGPRLLKRIEGLDAVCKLFLHKHAGPYKYYELGFTSLMLAFDEYECQDPRDRIFTLATLASDITVKNVTVEWVRQALSREVAGNPTQDLRTWTCHEVYINYEATAAEIYIILAYVLAINGKLGWLFAQASARLSPSNKTSSSHPDLDMLPQWVPNWTVKYHRDPFWLEGNDVRRGPWVNLGSGIGPPMVHCALARFPISSGAFAYRIRTRLGRIFRNQSTGIAEEQTGSFEADRFSPFVVTWKSETFPQDQKPPADVIQWIKRTFQSVWEAQLSELDGELHGGVVKDELADRFCYVLVAGANLYGDKRLDRDYKGAAAELAKLAQAIPAMVFSSDERNSRRLLDILVHTSQFWERIERSKDELLAPIIVKLLKEIIFNDPDISVPGWHYVIQMVSLTMEQRCVFTCDVANPPADASAFDIVGIGPDHLALGDRVFSLPLRRSHFRDGKQFEHPITKEFFQDVACAPLAFQNVWAATYLARPMGGVHVVHSQPVKDGAEPESPKVFQFVGDCFLSTVRWLSPSRGLMPKGWLSYETEDSDEAACQREFGDRYSDFDENGEIYLC</sequence>
<proteinExistence type="predicted"/>
<dbReference type="AlphaFoldDB" id="A0AAD9YIU9"/>
<dbReference type="Proteomes" id="UP001281614">
    <property type="component" value="Unassembled WGS sequence"/>
</dbReference>
<dbReference type="Pfam" id="PF06985">
    <property type="entry name" value="HET"/>
    <property type="match status" value="1"/>
</dbReference>
<organism evidence="2 3">
    <name type="scientific">Colletotrichum kahawae</name>
    <name type="common">Coffee berry disease fungus</name>
    <dbReference type="NCBI Taxonomy" id="34407"/>
    <lineage>
        <taxon>Eukaryota</taxon>
        <taxon>Fungi</taxon>
        <taxon>Dikarya</taxon>
        <taxon>Ascomycota</taxon>
        <taxon>Pezizomycotina</taxon>
        <taxon>Sordariomycetes</taxon>
        <taxon>Hypocreomycetidae</taxon>
        <taxon>Glomerellales</taxon>
        <taxon>Glomerellaceae</taxon>
        <taxon>Colletotrichum</taxon>
        <taxon>Colletotrichum gloeosporioides species complex</taxon>
    </lineage>
</organism>
<keyword evidence="3" id="KW-1185">Reference proteome</keyword>
<dbReference type="PANTHER" id="PTHR24148">
    <property type="entry name" value="ANKYRIN REPEAT DOMAIN-CONTAINING PROTEIN 39 HOMOLOG-RELATED"/>
    <property type="match status" value="1"/>
</dbReference>
<dbReference type="InterPro" id="IPR010730">
    <property type="entry name" value="HET"/>
</dbReference>
<evidence type="ECO:0000259" key="1">
    <source>
        <dbReference type="Pfam" id="PF06985"/>
    </source>
</evidence>
<evidence type="ECO:0000313" key="3">
    <source>
        <dbReference type="Proteomes" id="UP001281614"/>
    </source>
</evidence>
<accession>A0AAD9YIU9</accession>
<gene>
    <name evidence="2" type="ORF">CKAH01_14881</name>
</gene>